<dbReference type="Proteomes" id="UP000433652">
    <property type="component" value="Unassembled WGS sequence"/>
</dbReference>
<protein>
    <submittedName>
        <fullName evidence="1">Uncharacterized protein</fullName>
    </submittedName>
</protein>
<comment type="caution">
    <text evidence="1">The sequence shown here is derived from an EMBL/GenBank/DDBJ whole genome shotgun (WGS) entry which is preliminary data.</text>
</comment>
<proteinExistence type="predicted"/>
<accession>A0A6I4SZU1</accession>
<evidence type="ECO:0000313" key="2">
    <source>
        <dbReference type="Proteomes" id="UP000433652"/>
    </source>
</evidence>
<reference evidence="1 2" key="1">
    <citation type="submission" date="2019-12" db="EMBL/GenBank/DDBJ databases">
        <title>Genomic-based taxomic classification of the family Erythrobacteraceae.</title>
        <authorList>
            <person name="Xu L."/>
        </authorList>
    </citation>
    <scope>NUCLEOTIDE SEQUENCE [LARGE SCALE GENOMIC DNA]</scope>
    <source>
        <strain evidence="1 2">MCCC 1K01500</strain>
    </source>
</reference>
<keyword evidence="2" id="KW-1185">Reference proteome</keyword>
<evidence type="ECO:0000313" key="1">
    <source>
        <dbReference type="EMBL" id="MXO59842.1"/>
    </source>
</evidence>
<gene>
    <name evidence="1" type="ORF">GRI89_09850</name>
</gene>
<dbReference type="AlphaFoldDB" id="A0A6I4SZU1"/>
<organism evidence="1 2">
    <name type="scientific">Croceibacterium salegens</name>
    <dbReference type="NCBI Taxonomy" id="1737568"/>
    <lineage>
        <taxon>Bacteria</taxon>
        <taxon>Pseudomonadati</taxon>
        <taxon>Pseudomonadota</taxon>
        <taxon>Alphaproteobacteria</taxon>
        <taxon>Sphingomonadales</taxon>
        <taxon>Erythrobacteraceae</taxon>
        <taxon>Croceibacterium</taxon>
    </lineage>
</organism>
<sequence>MAALVAFAHERDLTSHSDVSDGAEINRRGIGVAEPYREYLEPFVRAYRA</sequence>
<dbReference type="RefSeq" id="WP_159794669.1">
    <property type="nucleotide sequence ID" value="NZ_WTYM01000040.1"/>
</dbReference>
<name>A0A6I4SZU1_9SPHN</name>
<dbReference type="EMBL" id="WTYM01000040">
    <property type="protein sequence ID" value="MXO59842.1"/>
    <property type="molecule type" value="Genomic_DNA"/>
</dbReference>